<keyword evidence="2" id="KW-0472">Membrane</keyword>
<name>A0A0A0BJF5_9GAMM</name>
<dbReference type="InterPro" id="IPR019286">
    <property type="entry name" value="DUF2339_TM"/>
</dbReference>
<feature type="transmembrane region" description="Helical" evidence="2">
    <location>
        <begin position="388"/>
        <end position="409"/>
    </location>
</feature>
<dbReference type="Proteomes" id="UP000029999">
    <property type="component" value="Unassembled WGS sequence"/>
</dbReference>
<dbReference type="RefSeq" id="WP_036311673.1">
    <property type="nucleotide sequence ID" value="NZ_JRQD01000001.1"/>
</dbReference>
<feature type="transmembrane region" description="Helical" evidence="2">
    <location>
        <begin position="485"/>
        <end position="502"/>
    </location>
</feature>
<feature type="transmembrane region" description="Helical" evidence="2">
    <location>
        <begin position="298"/>
        <end position="317"/>
    </location>
</feature>
<feature type="transmembrane region" description="Helical" evidence="2">
    <location>
        <begin position="688"/>
        <end position="707"/>
    </location>
</feature>
<feature type="transmembrane region" description="Helical" evidence="2">
    <location>
        <begin position="199"/>
        <end position="218"/>
    </location>
</feature>
<dbReference type="InterPro" id="IPR014600">
    <property type="entry name" value="UCP035905_mem"/>
</dbReference>
<feature type="transmembrane region" description="Helical" evidence="2">
    <location>
        <begin position="337"/>
        <end position="356"/>
    </location>
</feature>
<feature type="transmembrane region" description="Helical" evidence="2">
    <location>
        <begin position="747"/>
        <end position="764"/>
    </location>
</feature>
<feature type="region of interest" description="Disordered" evidence="1">
    <location>
        <begin position="50"/>
        <end position="97"/>
    </location>
</feature>
<evidence type="ECO:0000313" key="4">
    <source>
        <dbReference type="Proteomes" id="UP000029999"/>
    </source>
</evidence>
<feature type="transmembrane region" description="Helical" evidence="2">
    <location>
        <begin position="719"/>
        <end position="740"/>
    </location>
</feature>
<dbReference type="PIRSF" id="PIRSF035905">
    <property type="entry name" value="UCP035905_mp"/>
    <property type="match status" value="1"/>
</dbReference>
<comment type="caution">
    <text evidence="3">The sequence shown here is derived from an EMBL/GenBank/DDBJ whole genome shotgun (WGS) entry which is preliminary data.</text>
</comment>
<dbReference type="AlphaFoldDB" id="A0A0A0BJF5"/>
<keyword evidence="2" id="KW-1133">Transmembrane helix</keyword>
<feature type="transmembrane region" description="Helical" evidence="2">
    <location>
        <begin position="362"/>
        <end position="381"/>
    </location>
</feature>
<feature type="transmembrane region" description="Helical" evidence="2">
    <location>
        <begin position="6"/>
        <end position="27"/>
    </location>
</feature>
<feature type="transmembrane region" description="Helical" evidence="2">
    <location>
        <begin position="429"/>
        <end position="448"/>
    </location>
</feature>
<dbReference type="PANTHER" id="PTHR38434">
    <property type="entry name" value="BLL2549 PROTEIN"/>
    <property type="match status" value="1"/>
</dbReference>
<evidence type="ECO:0000256" key="1">
    <source>
        <dbReference type="SAM" id="MobiDB-lite"/>
    </source>
</evidence>
<dbReference type="EMBL" id="JRQD01000001">
    <property type="protein sequence ID" value="KGM08121.1"/>
    <property type="molecule type" value="Genomic_DNA"/>
</dbReference>
<feature type="transmembrane region" description="Helical" evidence="2">
    <location>
        <begin position="810"/>
        <end position="830"/>
    </location>
</feature>
<feature type="transmembrane region" description="Helical" evidence="2">
    <location>
        <begin position="514"/>
        <end position="532"/>
    </location>
</feature>
<reference evidence="3 4" key="1">
    <citation type="submission" date="2014-09" db="EMBL/GenBank/DDBJ databases">
        <authorList>
            <person name="Grob C."/>
            <person name="Taubert M."/>
            <person name="Howat A.M."/>
            <person name="Burns O.J."/>
            <person name="Dixon J.L."/>
            <person name="Chen Y."/>
            <person name="Murrell J.C."/>
        </authorList>
    </citation>
    <scope>NUCLEOTIDE SEQUENCE [LARGE SCALE GENOMIC DNA]</scope>
    <source>
        <strain evidence="3">L4</strain>
    </source>
</reference>
<sequence length="867" mass="95972">MDGEITFLVLTMLFIIAGAVLGWVAFFREKALRKQVKHLAEQLSLIEQGQATAEPESLSDSMTSARHRTPPKPASKMPSFDKPSPHEAPSYASPLKPKARPRWQQHLIENWMTWLGGISVGLAGIFMVKYSINMGLLGPKAQIAMAMLTGIGLHIAADWLRRRQGSSDPVFASLAGGASITLYAALLAALHVYQLMNPTWVFVALAVVSLVTMVLALLHGPMLAMIGLVGAYVVPLLVSTGSGNIFAAMIYSLIISGAGLLLIRYVSKSWLWWGVVAGALGWWLLSLTSTQPEAFRGIYLAIFAWMLLAIPSFDWLLQANARQLFKLADNKTINTAVGFISMNQLVMVLIALAWAVSIYVQGLSAINFGLWALLVVICFAASQRHSLWGLPWLSLGLQWLAWLLLAFNVHLDASTYPLITLSSEQQYSFLIYSGLMTVLYSSLAGWQWLKLGFSHARSSLALLSPLVWLTLAYLCVNGISQSLSWSIATLLAGLGYGFFAALRLERDKSDQMVLWLTLSTHVAYTLAVAIYFREASLSLALSAQLLSLTWLMKRYQLAWLEWMIKAALAMVILRLTFNPWLLDYASDMHWTIWTYGGATVFALLASRQCQTGSHLRAWLEAATLHLFVLTLGTELRYWLYDGNVFAHDYSLVEASINASLWAALALTYQYRAKVSHSLATLYQVCSKILLLMALASYGIVALIHNPWWSGELLSTTPVFNILLLAYGAPIIWALLVAYYHQPRYRQLALRFAGLALMLFVALEIRQLWQGENVSLDKLTGDGELYTYSVVWMLMAIAGVLLGTRWGIKDVYKAGMGLLAVVIAKIFLVDMSGLDGLWRVAAFMGLGLSLLGLAWLYKRIQGGVQTSD</sequence>
<feature type="transmembrane region" description="Helical" evidence="2">
    <location>
        <begin position="651"/>
        <end position="668"/>
    </location>
</feature>
<feature type="transmembrane region" description="Helical" evidence="2">
    <location>
        <begin position="617"/>
        <end position="639"/>
    </location>
</feature>
<evidence type="ECO:0000256" key="2">
    <source>
        <dbReference type="SAM" id="Phobius"/>
    </source>
</evidence>
<feature type="transmembrane region" description="Helical" evidence="2">
    <location>
        <begin position="588"/>
        <end position="605"/>
    </location>
</feature>
<feature type="transmembrane region" description="Helical" evidence="2">
    <location>
        <begin position="245"/>
        <end position="263"/>
    </location>
</feature>
<feature type="transmembrane region" description="Helical" evidence="2">
    <location>
        <begin position="784"/>
        <end position="803"/>
    </location>
</feature>
<keyword evidence="2" id="KW-0812">Transmembrane</keyword>
<proteinExistence type="predicted"/>
<dbReference type="Pfam" id="PF10101">
    <property type="entry name" value="DUF2339"/>
    <property type="match status" value="1"/>
</dbReference>
<organism evidence="3 4">
    <name type="scientific">Methylophaga thiooxydans</name>
    <dbReference type="NCBI Taxonomy" id="392484"/>
    <lineage>
        <taxon>Bacteria</taxon>
        <taxon>Pseudomonadati</taxon>
        <taxon>Pseudomonadota</taxon>
        <taxon>Gammaproteobacteria</taxon>
        <taxon>Thiotrichales</taxon>
        <taxon>Piscirickettsiaceae</taxon>
        <taxon>Methylophaga</taxon>
    </lineage>
</organism>
<accession>A0A0A0BJF5</accession>
<feature type="transmembrane region" description="Helical" evidence="2">
    <location>
        <begin position="111"/>
        <end position="130"/>
    </location>
</feature>
<dbReference type="PANTHER" id="PTHR38434:SF1">
    <property type="entry name" value="BLL2549 PROTEIN"/>
    <property type="match status" value="1"/>
</dbReference>
<gene>
    <name evidence="3" type="ORF">LP43_0544</name>
</gene>
<feature type="transmembrane region" description="Helical" evidence="2">
    <location>
        <begin position="836"/>
        <end position="856"/>
    </location>
</feature>
<feature type="transmembrane region" description="Helical" evidence="2">
    <location>
        <begin position="460"/>
        <end position="479"/>
    </location>
</feature>
<evidence type="ECO:0000313" key="3">
    <source>
        <dbReference type="EMBL" id="KGM08121.1"/>
    </source>
</evidence>
<protein>
    <submittedName>
        <fullName evidence="3">Uncharacterized protein</fullName>
    </submittedName>
</protein>
<feature type="transmembrane region" description="Helical" evidence="2">
    <location>
        <begin position="172"/>
        <end position="193"/>
    </location>
</feature>
<feature type="transmembrane region" description="Helical" evidence="2">
    <location>
        <begin position="270"/>
        <end position="286"/>
    </location>
</feature>
<dbReference type="STRING" id="392484.LP43_0544"/>